<dbReference type="Proteomes" id="UP000694005">
    <property type="component" value="Chromosome A03"/>
</dbReference>
<accession>A0A8D9DN52</accession>
<proteinExistence type="predicted"/>
<feature type="non-terminal residue" evidence="2">
    <location>
        <position position="72"/>
    </location>
</feature>
<reference evidence="2 4" key="1">
    <citation type="submission" date="2021-07" db="EMBL/GenBank/DDBJ databases">
        <authorList>
            <consortium name="Genoscope - CEA"/>
            <person name="William W."/>
        </authorList>
    </citation>
    <scope>NUCLEOTIDE SEQUENCE [LARGE SCALE GENOMIC DNA]</scope>
</reference>
<protein>
    <submittedName>
        <fullName evidence="2">Uncharacterized protein</fullName>
    </submittedName>
</protein>
<evidence type="ECO:0000313" key="3">
    <source>
        <dbReference type="EMBL" id="CAG7883305.1"/>
    </source>
</evidence>
<gene>
    <name evidence="2" type="ORF">BRAPAZ1V2_A03P06840.2</name>
    <name evidence="3" type="ORF">BRAPAZ1V2_A03P46480.2</name>
</gene>
<evidence type="ECO:0000256" key="1">
    <source>
        <dbReference type="SAM" id="Coils"/>
    </source>
</evidence>
<dbReference type="AlphaFoldDB" id="A0A8D9DN52"/>
<organism evidence="2 4">
    <name type="scientific">Brassica campestris</name>
    <name type="common">Field mustard</name>
    <dbReference type="NCBI Taxonomy" id="3711"/>
    <lineage>
        <taxon>Eukaryota</taxon>
        <taxon>Viridiplantae</taxon>
        <taxon>Streptophyta</taxon>
        <taxon>Embryophyta</taxon>
        <taxon>Tracheophyta</taxon>
        <taxon>Spermatophyta</taxon>
        <taxon>Magnoliopsida</taxon>
        <taxon>eudicotyledons</taxon>
        <taxon>Gunneridae</taxon>
        <taxon>Pentapetalae</taxon>
        <taxon>rosids</taxon>
        <taxon>malvids</taxon>
        <taxon>Brassicales</taxon>
        <taxon>Brassicaceae</taxon>
        <taxon>Brassiceae</taxon>
        <taxon>Brassica</taxon>
    </lineage>
</organism>
<evidence type="ECO:0000313" key="4">
    <source>
        <dbReference type="Proteomes" id="UP000694005"/>
    </source>
</evidence>
<sequence>MAMKSVQNSGKSRRFSYTLLFIIRANEALNEIRERRSNYESENMKEDENIDLADNKAIEFWILHLARAYPRN</sequence>
<evidence type="ECO:0000313" key="2">
    <source>
        <dbReference type="EMBL" id="CAG7879341.1"/>
    </source>
</evidence>
<name>A0A8D9DN52_BRACM</name>
<dbReference type="EMBL" id="LS974619">
    <property type="protein sequence ID" value="CAG7883305.1"/>
    <property type="molecule type" value="Genomic_DNA"/>
</dbReference>
<feature type="coiled-coil region" evidence="1">
    <location>
        <begin position="22"/>
        <end position="49"/>
    </location>
</feature>
<dbReference type="EMBL" id="LS974619">
    <property type="protein sequence ID" value="CAG7879341.1"/>
    <property type="molecule type" value="Genomic_DNA"/>
</dbReference>
<keyword evidence="1" id="KW-0175">Coiled coil</keyword>
<dbReference type="Gramene" id="A03p06840.2_BraZ1">
    <property type="protein sequence ID" value="A03p06840.2_BraZ1.CDS"/>
    <property type="gene ID" value="A03g06840.2_BraZ1"/>
</dbReference>
<dbReference type="Gramene" id="A03p46480.2_BraZ1">
    <property type="protein sequence ID" value="A03p46480.2_BraZ1.CDS"/>
    <property type="gene ID" value="A03g46480.2_BraZ1"/>
</dbReference>